<dbReference type="CDD" id="cd00063">
    <property type="entry name" value="FN3"/>
    <property type="match status" value="1"/>
</dbReference>
<protein>
    <recommendedName>
        <fullName evidence="4">Fibronectin type-III domain-containing protein</fullName>
    </recommendedName>
</protein>
<dbReference type="Gene3D" id="2.60.40.380">
    <property type="entry name" value="Purple acid phosphatase-like, N-terminal"/>
    <property type="match status" value="1"/>
</dbReference>
<dbReference type="GO" id="GO:0003993">
    <property type="term" value="F:acid phosphatase activity"/>
    <property type="evidence" value="ECO:0007669"/>
    <property type="project" value="InterPro"/>
</dbReference>
<dbReference type="InterPro" id="IPR015914">
    <property type="entry name" value="PAPs_N"/>
</dbReference>
<keyword evidence="1" id="KW-0880">Kelch repeat</keyword>
<dbReference type="SUPFAM" id="SSF50965">
    <property type="entry name" value="Galactose oxidase, central domain"/>
    <property type="match status" value="1"/>
</dbReference>
<keyword evidence="3" id="KW-1133">Transmembrane helix</keyword>
<dbReference type="Pfam" id="PF16656">
    <property type="entry name" value="Pur_ac_phosph_N"/>
    <property type="match status" value="1"/>
</dbReference>
<keyword evidence="3" id="KW-0812">Transmembrane</keyword>
<dbReference type="SUPFAM" id="SSF117281">
    <property type="entry name" value="Kelch motif"/>
    <property type="match status" value="4"/>
</dbReference>
<feature type="domain" description="Fibronectin type-III" evidence="4">
    <location>
        <begin position="1892"/>
        <end position="1995"/>
    </location>
</feature>
<dbReference type="SUPFAM" id="SSF49265">
    <property type="entry name" value="Fibronectin type III"/>
    <property type="match status" value="3"/>
</dbReference>
<dbReference type="SMART" id="SM00060">
    <property type="entry name" value="FN3"/>
    <property type="match status" value="6"/>
</dbReference>
<feature type="transmembrane region" description="Helical" evidence="3">
    <location>
        <begin position="13"/>
        <end position="34"/>
    </location>
</feature>
<reference evidence="5 6" key="1">
    <citation type="journal article" date="2017" name="ISME J.">
        <title>Energy and carbon metabolisms in a deep terrestrial subsurface fluid microbial community.</title>
        <authorList>
            <person name="Momper L."/>
            <person name="Jungbluth S.P."/>
            <person name="Lee M.D."/>
            <person name="Amend J.P."/>
        </authorList>
    </citation>
    <scope>NUCLEOTIDE SEQUENCE [LARGE SCALE GENOMIC DNA]</scope>
    <source>
        <strain evidence="5">SURF_29</strain>
    </source>
</reference>
<evidence type="ECO:0000313" key="6">
    <source>
        <dbReference type="Proteomes" id="UP000285655"/>
    </source>
</evidence>
<evidence type="ECO:0000313" key="5">
    <source>
        <dbReference type="EMBL" id="RJO59915.1"/>
    </source>
</evidence>
<feature type="domain" description="Fibronectin type-III" evidence="4">
    <location>
        <begin position="1999"/>
        <end position="2090"/>
    </location>
</feature>
<keyword evidence="3" id="KW-0472">Membrane</keyword>
<proteinExistence type="predicted"/>
<evidence type="ECO:0000256" key="2">
    <source>
        <dbReference type="ARBA" id="ARBA00022737"/>
    </source>
</evidence>
<comment type="caution">
    <text evidence="5">The sequence shown here is derived from an EMBL/GenBank/DDBJ whole genome shotgun (WGS) entry which is preliminary data.</text>
</comment>
<dbReference type="InterPro" id="IPR003961">
    <property type="entry name" value="FN3_dom"/>
</dbReference>
<evidence type="ECO:0000256" key="1">
    <source>
        <dbReference type="ARBA" id="ARBA00022441"/>
    </source>
</evidence>
<dbReference type="Gene3D" id="2.60.40.10">
    <property type="entry name" value="Immunoglobulins"/>
    <property type="match status" value="2"/>
</dbReference>
<evidence type="ECO:0000259" key="4">
    <source>
        <dbReference type="PROSITE" id="PS50853"/>
    </source>
</evidence>
<dbReference type="Gene3D" id="2.120.10.80">
    <property type="entry name" value="Kelch-type beta propeller"/>
    <property type="match status" value="6"/>
</dbReference>
<dbReference type="PROSITE" id="PS50853">
    <property type="entry name" value="FN3"/>
    <property type="match status" value="2"/>
</dbReference>
<dbReference type="InterPro" id="IPR015915">
    <property type="entry name" value="Kelch-typ_b-propeller"/>
</dbReference>
<dbReference type="InterPro" id="IPR011043">
    <property type="entry name" value="Gal_Oxase/kelch_b-propeller"/>
</dbReference>
<dbReference type="InterPro" id="IPR036116">
    <property type="entry name" value="FN3_sf"/>
</dbReference>
<keyword evidence="2" id="KW-0677">Repeat</keyword>
<dbReference type="InterPro" id="IPR013783">
    <property type="entry name" value="Ig-like_fold"/>
</dbReference>
<dbReference type="PANTHER" id="PTHR46344:SF27">
    <property type="entry name" value="KELCH REPEAT SUPERFAMILY PROTEIN"/>
    <property type="match status" value="1"/>
</dbReference>
<dbReference type="EMBL" id="QZJW01000057">
    <property type="protein sequence ID" value="RJO59915.1"/>
    <property type="molecule type" value="Genomic_DNA"/>
</dbReference>
<dbReference type="PANTHER" id="PTHR46344">
    <property type="entry name" value="OS02G0202900 PROTEIN"/>
    <property type="match status" value="1"/>
</dbReference>
<accession>A0A419D9W7</accession>
<sequence length="2406" mass="263937">MVKKRHIKKISRLTLKIIMLIVVLVPWQYLGYFIPQKVEAASHTLTSRVDFDGGYYNNVESKSKEGEIKLTADGNWTARAWKTPALSLGDQAAITSDGNHLYLLHNADNRFVRYIPSENRWQTLAQAPHYAYPGASLTVLGDYIYAAYGGYQLEFSRYSISTNTWEELENLKDLIWNGSTATTDGTYIYLLRGSATQDFWKYDPSADTWSTLSSPVAAIYSGAGAVYYGGNIYVTRGYSTTTMYRYNISANTWYTTTTGGSALTASPATFNEDTTITIKDNELFVLRGINTNTYYKYNITSNTWTTLTNAPQTTRYVGNVYNQADGYIYVFRGNGTYDMWKYNPTANSFVGNTDLPNTPGSGADLVYYNGYLYFARGNNSQNFYGYNLSNSTWTTLANNTNWTLNDDTKGVQAGGKIYFFRGSNTRNFAYYDVTGNSWTTRSDTLTNVYYGGSLAYTGSGDYIYATRGSNSSSFWRYSISGDSWDDVSVADLPDNAEASYGSRLISDGTDLYMITGYGRSQLLKYTIASNAWTVINDLPFAPNWGTDISYYNGKLYIQAGFYKEQFWEYSISGNSWRRLPDLQTNYGYDIGPYNGGSLETDGSGNFYTISGQNINQLNNFSVSTYNYPVSGTWTSNTIDLTYVSGWTSLVSTVSTPGDSTISLETRSSSDQTTWTSWQSLSGETIQSTAARYLQIRATFNATSDRTQTPKLYSLTINYSGDENPPSNPTAFVGKSQAVGGVSITSGTSYAYHQPYFSWTGGADVETSVNGYYVYFGINSSADPASAGNYQTAANYTTTMEMTTGTTYYLRLKTKDTAGNISSATTGFTYVYSGVSPPQSITQTTSTDFSSGISTDVNTDLDQIKLQGKSGFWQQERLSLTPAGMYNGADMTYVSSSKKMYALRGNNQLTFYEYDLATDTWSTKANTPAGVNYGGSIESGPDGYLYALRGVNTSSFWRYDIANNTWDDAAASDPPVSAGYGSSLEYDGSRFIYMIRGNSDDAFLRYDSLSDSWEALSNIDFGSPEKQVNNLVYQGGDLAFDGSNTLYAIQGNTRSGFSSYDVNSASWSVLPNLPALAYYGARIEYDSTTSGIYYFPGWDKPFFYKYDISNQAWTKLTDAPASLGYGASIVNVSGNFYVIRGANTQTFYKYNINDGSWLVPTVGLFDGLFRGTDYRTFNYGADIIKGDGNNYYIARGNWDNLFIRYNGVTGDTVRMADAPAGFYYGASLAYDSTNNKIYATANVYNRKLFVYDVATDLWSEEVADPPPYDVNTGSIMKYDGSRYIYWLRGGGTNTFYKFDTQGSSGSKWSVLTVAPSTMSYGADMVIKDDYLYALRGNNQRGFYRYGPLSNTPTWSDPAVDDLPTGATIYNDGFLVDSGGDYLYSCRGGNQVGCYRYSISGNTWEAIANAPANIYIGGSAASNGIDKIFVIAGPGTNTFSNGLYTYVMETETSSFEEEGNYISPSHDLTSTYKYANIKLTYTSAANSNLTVYTSSSANNSTWSDWSEASEVKNIGTAYTYKINSTANQYLKVKFTLTSSDGIYSGVISDYTIYYYQDINAPTNPSIISSYSSATQSASITTNTWYNYTAPNFDWPDAETVGGATDSTGGSGIAGYYVYFGTDQNVQASESGTLTTSSSYTASGLTSGNTYYLRIQTTDDDGNFSTANWQPFIYKFDSDAPTNPVTISVNPPGYTSINDYDFTLKGATDSASLIAAYCYKYKTAEDEYSAETCMTDMDSDGTATASGILAYDDGENNTFYVRSKDNAGNYSGTYATQIYKYSGTAPSKPTNLEVTYPADGSNSNTVNEFAFAWDVPESFSGAQSGLKYYYSINALPTGNNVNEIGLTNTYLTTDSYATQKGDNVFYVVAKDEAGNINYLNYAKITFTADTSAPGIPRNIDISDVSIKETSSWRLALSWDAPESSGSGVATYKIYRSAVASSICTSNYSDFNYVASSTQTSYVDTGLTQDKKYYCVKACDSTNECSAVSDTVNLYPDGRWRVAPTLVGEPTASVKTKTATIGWSTSRTASSFVKYGKSSGSYGEEVGSSTQITAHSIALSGLDPGTTYYYKVLWTDEDGNTGSSDEYSFVTNAAPYVSSVKFSNVNINSAFVNFTIKSSVKATIEYGKTVSYGATSSLSTSTNESTYTVVLDSLIEGTSYHLRIAGEDEEGNIYYSDDYIFETLPTPKILNLKLQQVSGMATATLRLLWSSNTLISSIVSYYPTANPERAIDSISLALKKNHEVILKNLNDDTEYTLVIKGKDSAGNESQTEIRKTKTSNDMRAPEIQNMNVEATIIGVGDSAKAQIVVSWDTDEPASTQVEYAQGTGTSYDQTTQEDSNLTTNHTVTITGLTAAKIYHLRASSKDKAGNIGQSFDTVIITPKSTKDALTLVIENLSKTFGFLNNLNIKK</sequence>
<name>A0A419D9W7_9BACT</name>
<dbReference type="Proteomes" id="UP000285655">
    <property type="component" value="Unassembled WGS sequence"/>
</dbReference>
<dbReference type="GO" id="GO:0046872">
    <property type="term" value="F:metal ion binding"/>
    <property type="evidence" value="ECO:0007669"/>
    <property type="project" value="InterPro"/>
</dbReference>
<gene>
    <name evidence="5" type="ORF">C4544_07325</name>
</gene>
<organism evidence="5 6">
    <name type="scientific">candidate division WS5 bacterium</name>
    <dbReference type="NCBI Taxonomy" id="2093353"/>
    <lineage>
        <taxon>Bacteria</taxon>
        <taxon>candidate division WS5</taxon>
    </lineage>
</organism>
<evidence type="ECO:0000256" key="3">
    <source>
        <dbReference type="SAM" id="Phobius"/>
    </source>
</evidence>